<evidence type="ECO:0000256" key="1">
    <source>
        <dbReference type="SAM" id="MobiDB-lite"/>
    </source>
</evidence>
<dbReference type="PANTHER" id="PTHR35698:SF2">
    <property type="entry name" value="DNA-BINDING PROTEIN RHL1"/>
    <property type="match status" value="1"/>
</dbReference>
<dbReference type="GO" id="GO:0042023">
    <property type="term" value="P:DNA endoreduplication"/>
    <property type="evidence" value="ECO:0007669"/>
    <property type="project" value="InterPro"/>
</dbReference>
<gene>
    <name evidence="2" type="ORF">CVIRNUC_008064</name>
</gene>
<sequence length="383" mass="41414">MPPKQVAKSQDDDRAPENEAAWHESKRLQELAYKGMLSETRRMCTEEAVPSKVLLKADGKDIAKKSSLRKGRYLFNINAQIAGAAEGRMGALSQLDTKNPVLYLNFPEGRLKFLGTLMFPTNKYMVLKVGTRDILCEDLFDSMVVFSEAFWIGTKEENPQEHKQPMPMAIIEAGRKGQEAADASVVVGTEMTANGAMDEGVRHLGSQRKRKAGTDLEDSSSGNEDNDEENGGPALGRRMSQRSAAKHVNYNLDASDNEVSGSGDDSDNSEGGFQRLKRQAPPSAAARTSRVQSSQENASQEIGSSQREALPGSQTGRRRSITGGASGHLNSARRGRGGPQRACGNPDNPASQRVESKGCICLWRPEESKAASKEAQAGQDSAG</sequence>
<dbReference type="InterPro" id="IPR038859">
    <property type="entry name" value="RHL1"/>
</dbReference>
<reference evidence="2 3" key="1">
    <citation type="submission" date="2023-10" db="EMBL/GenBank/DDBJ databases">
        <authorList>
            <person name="Maclean D."/>
            <person name="Macfadyen A."/>
        </authorList>
    </citation>
    <scope>NUCLEOTIDE SEQUENCE [LARGE SCALE GENOMIC DNA]</scope>
</reference>
<dbReference type="Proteomes" id="UP001314263">
    <property type="component" value="Unassembled WGS sequence"/>
</dbReference>
<feature type="region of interest" description="Disordered" evidence="1">
    <location>
        <begin position="194"/>
        <end position="354"/>
    </location>
</feature>
<proteinExistence type="predicted"/>
<feature type="region of interest" description="Disordered" evidence="1">
    <location>
        <begin position="1"/>
        <end position="22"/>
    </location>
</feature>
<keyword evidence="3" id="KW-1185">Reference proteome</keyword>
<accession>A0AAV1IBZ0</accession>
<dbReference type="PANTHER" id="PTHR35698">
    <property type="entry name" value="DNA-BINDING PROTEIN RHL1"/>
    <property type="match status" value="1"/>
</dbReference>
<dbReference type="EMBL" id="CAUYUE010000011">
    <property type="protein sequence ID" value="CAK0784859.1"/>
    <property type="molecule type" value="Genomic_DNA"/>
</dbReference>
<feature type="compositionally biased region" description="Basic and acidic residues" evidence="1">
    <location>
        <begin position="9"/>
        <end position="22"/>
    </location>
</feature>
<organism evidence="2 3">
    <name type="scientific">Coccomyxa viridis</name>
    <dbReference type="NCBI Taxonomy" id="1274662"/>
    <lineage>
        <taxon>Eukaryota</taxon>
        <taxon>Viridiplantae</taxon>
        <taxon>Chlorophyta</taxon>
        <taxon>core chlorophytes</taxon>
        <taxon>Trebouxiophyceae</taxon>
        <taxon>Trebouxiophyceae incertae sedis</taxon>
        <taxon>Coccomyxaceae</taxon>
        <taxon>Coccomyxa</taxon>
    </lineage>
</organism>
<evidence type="ECO:0000313" key="2">
    <source>
        <dbReference type="EMBL" id="CAK0784859.1"/>
    </source>
</evidence>
<comment type="caution">
    <text evidence="2">The sequence shown here is derived from an EMBL/GenBank/DDBJ whole genome shotgun (WGS) entry which is preliminary data.</text>
</comment>
<dbReference type="GO" id="GO:0003677">
    <property type="term" value="F:DNA binding"/>
    <property type="evidence" value="ECO:0007669"/>
    <property type="project" value="InterPro"/>
</dbReference>
<name>A0AAV1IBZ0_9CHLO</name>
<feature type="compositionally biased region" description="Polar residues" evidence="1">
    <location>
        <begin position="289"/>
        <end position="315"/>
    </location>
</feature>
<evidence type="ECO:0000313" key="3">
    <source>
        <dbReference type="Proteomes" id="UP001314263"/>
    </source>
</evidence>
<dbReference type="AlphaFoldDB" id="A0AAV1IBZ0"/>
<protein>
    <submittedName>
        <fullName evidence="2">Uncharacterized protein</fullName>
    </submittedName>
</protein>